<feature type="domain" description="Bacterial mobilisation" evidence="1">
    <location>
        <begin position="67"/>
        <end position="85"/>
    </location>
</feature>
<dbReference type="Pfam" id="PF05713">
    <property type="entry name" value="MobC"/>
    <property type="match status" value="1"/>
</dbReference>
<reference evidence="2" key="1">
    <citation type="submission" date="2016-10" db="EMBL/GenBank/DDBJ databases">
        <authorList>
            <person name="de Groot N.N."/>
        </authorList>
    </citation>
    <scope>NUCLEOTIDE SEQUENCE</scope>
</reference>
<evidence type="ECO:0000313" key="2">
    <source>
        <dbReference type="EMBL" id="SFV55613.1"/>
    </source>
</evidence>
<proteinExistence type="predicted"/>
<evidence type="ECO:0000259" key="1">
    <source>
        <dbReference type="Pfam" id="PF05713"/>
    </source>
</evidence>
<accession>A0A1W1BQ13</accession>
<sequence>MSKYKQIKVNVTEDVHAKLVQIAKKHNITLAELFRLSVHTSIENAPSPKKEKSKIIYKRTDPNLLYEVNKIGVNINQIARHLNSGEDDLKLQTLYRIYEEVMSL</sequence>
<dbReference type="EMBL" id="FPHI01000012">
    <property type="protein sequence ID" value="SFV55613.1"/>
    <property type="molecule type" value="Genomic_DNA"/>
</dbReference>
<dbReference type="AlphaFoldDB" id="A0A1W1BQ13"/>
<name>A0A1W1BQ13_9ZZZZ</name>
<protein>
    <recommendedName>
        <fullName evidence="1">Bacterial mobilisation domain-containing protein</fullName>
    </recommendedName>
</protein>
<organism evidence="2">
    <name type="scientific">hydrothermal vent metagenome</name>
    <dbReference type="NCBI Taxonomy" id="652676"/>
    <lineage>
        <taxon>unclassified sequences</taxon>
        <taxon>metagenomes</taxon>
        <taxon>ecological metagenomes</taxon>
    </lineage>
</organism>
<dbReference type="InterPro" id="IPR008687">
    <property type="entry name" value="MobC"/>
</dbReference>
<gene>
    <name evidence="2" type="ORF">MNB_SV-3-128</name>
</gene>